<organism evidence="9 10">
    <name type="scientific">Salinimonas marina</name>
    <dbReference type="NCBI Taxonomy" id="2785918"/>
    <lineage>
        <taxon>Bacteria</taxon>
        <taxon>Pseudomonadati</taxon>
        <taxon>Pseudomonadota</taxon>
        <taxon>Gammaproteobacteria</taxon>
        <taxon>Alteromonadales</taxon>
        <taxon>Alteromonadaceae</taxon>
        <taxon>Alteromonas/Salinimonas group</taxon>
        <taxon>Salinimonas</taxon>
    </lineage>
</organism>
<dbReference type="Gene3D" id="1.20.5.170">
    <property type="match status" value="1"/>
</dbReference>
<name>A0A7S9HEE4_9ALTE</name>
<evidence type="ECO:0000256" key="1">
    <source>
        <dbReference type="ARBA" id="ARBA00022516"/>
    </source>
</evidence>
<dbReference type="AlphaFoldDB" id="A0A7S9HEE4"/>
<dbReference type="InterPro" id="IPR001451">
    <property type="entry name" value="Hexapep"/>
</dbReference>
<comment type="catalytic activity">
    <reaction evidence="7">
        <text>a UDP-3-O-[(3R)-3-hydroxyacyl]-alpha-D-glucosamine + a (3R)-hydroxyacyl-[ACP] = a UDP-2-N,3-O-bis[(3R)-3-hydroxyacyl]-alpha-D-glucosamine + holo-[ACP] + H(+)</text>
        <dbReference type="Rhea" id="RHEA:53836"/>
        <dbReference type="Rhea" id="RHEA-COMP:9685"/>
        <dbReference type="Rhea" id="RHEA-COMP:9945"/>
        <dbReference type="ChEBI" id="CHEBI:15378"/>
        <dbReference type="ChEBI" id="CHEBI:64479"/>
        <dbReference type="ChEBI" id="CHEBI:78827"/>
        <dbReference type="ChEBI" id="CHEBI:137740"/>
        <dbReference type="ChEBI" id="CHEBI:137748"/>
        <dbReference type="EC" id="2.3.1.191"/>
    </reaction>
</comment>
<dbReference type="PANTHER" id="PTHR43378:SF2">
    <property type="entry name" value="UDP-3-O-ACYLGLUCOSAMINE N-ACYLTRANSFERASE 1, MITOCHONDRIAL-RELATED"/>
    <property type="match status" value="1"/>
</dbReference>
<evidence type="ECO:0000256" key="2">
    <source>
        <dbReference type="ARBA" id="ARBA00022556"/>
    </source>
</evidence>
<dbReference type="GO" id="GO:0016020">
    <property type="term" value="C:membrane"/>
    <property type="evidence" value="ECO:0007669"/>
    <property type="project" value="GOC"/>
</dbReference>
<dbReference type="UniPathway" id="UPA00973"/>
<dbReference type="GO" id="GO:0016410">
    <property type="term" value="F:N-acyltransferase activity"/>
    <property type="evidence" value="ECO:0007669"/>
    <property type="project" value="InterPro"/>
</dbReference>
<evidence type="ECO:0000256" key="5">
    <source>
        <dbReference type="ARBA" id="ARBA00023098"/>
    </source>
</evidence>
<comment type="pathway">
    <text evidence="7">Bacterial outer membrane biogenesis; LPS lipid A biosynthesis.</text>
</comment>
<keyword evidence="4 7" id="KW-0677">Repeat</keyword>
<dbReference type="PROSITE" id="PS00101">
    <property type="entry name" value="HEXAPEP_TRANSFERASES"/>
    <property type="match status" value="1"/>
</dbReference>
<dbReference type="InterPro" id="IPR011004">
    <property type="entry name" value="Trimer_LpxA-like_sf"/>
</dbReference>
<dbReference type="EMBL" id="CP064795">
    <property type="protein sequence ID" value="QPG06586.1"/>
    <property type="molecule type" value="Genomic_DNA"/>
</dbReference>
<dbReference type="Proteomes" id="UP000595095">
    <property type="component" value="Chromosome"/>
</dbReference>
<keyword evidence="6 7" id="KW-0012">Acyltransferase</keyword>
<dbReference type="PANTHER" id="PTHR43378">
    <property type="entry name" value="UDP-3-O-ACYLGLUCOSAMINE N-ACYLTRANSFERASE"/>
    <property type="match status" value="1"/>
</dbReference>
<comment type="function">
    <text evidence="7">Catalyzes the N-acylation of UDP-3-O-acylglucosamine using 3-hydroxyacyl-ACP as the acyl donor. Is involved in the biosynthesis of lipid A, a phosphorylated glycolipid that anchors the lipopolysaccharide to the outer membrane of the cell.</text>
</comment>
<reference evidence="9 10" key="1">
    <citation type="submission" date="2020-11" db="EMBL/GenBank/DDBJ databases">
        <title>Complete genome sequence for Salinimonas sp. strain G2-b.</title>
        <authorList>
            <person name="Park S.-J."/>
        </authorList>
    </citation>
    <scope>NUCLEOTIDE SEQUENCE [LARGE SCALE GENOMIC DNA]</scope>
    <source>
        <strain evidence="9 10">G2-b</strain>
    </source>
</reference>
<dbReference type="GO" id="GO:0103118">
    <property type="term" value="F:UDP-3-O-[(3R)-3-hydroxyacyl]-glucosamine N-acyltransferase activity"/>
    <property type="evidence" value="ECO:0007669"/>
    <property type="project" value="UniProtKB-EC"/>
</dbReference>
<keyword evidence="2 7" id="KW-0441">Lipid A biosynthesis</keyword>
<protein>
    <recommendedName>
        <fullName evidence="7">UDP-3-O-acylglucosamine N-acyltransferase</fullName>
        <ecNumber evidence="7">2.3.1.191</ecNumber>
    </recommendedName>
</protein>
<evidence type="ECO:0000256" key="6">
    <source>
        <dbReference type="ARBA" id="ARBA00023315"/>
    </source>
</evidence>
<dbReference type="NCBIfam" id="NF002060">
    <property type="entry name" value="PRK00892.1"/>
    <property type="match status" value="1"/>
</dbReference>
<keyword evidence="1 7" id="KW-0444">Lipid biosynthesis</keyword>
<dbReference type="GO" id="GO:0009245">
    <property type="term" value="P:lipid A biosynthetic process"/>
    <property type="evidence" value="ECO:0007669"/>
    <property type="project" value="UniProtKB-UniRule"/>
</dbReference>
<dbReference type="RefSeq" id="WP_195811662.1">
    <property type="nucleotide sequence ID" value="NZ_CP064795.1"/>
</dbReference>
<evidence type="ECO:0000313" key="10">
    <source>
        <dbReference type="Proteomes" id="UP000595095"/>
    </source>
</evidence>
<dbReference type="SUPFAM" id="SSF51161">
    <property type="entry name" value="Trimeric LpxA-like enzymes"/>
    <property type="match status" value="1"/>
</dbReference>
<sequence>MTTTAPKKHYTLAELASHAGATVQGDESVCITGVGTLANATAGHISFLTNTKYKPQLADTAAGAVIVHPKAAADAPGPALLHDNPHAAFARIAQLFDTTPTLATGIASTAQIATDAQLGTNVSLGHHVIIESGAVLEDNVVVGANTVIGKDTRIGKDTTIYPNVTIYHGVNIGQRITIHSQTVIGAAGFGYANDKGTWLPIPQTGSVQIGDDSQIGASSSIDRGAMEDTIIGKNVIIDNQVQIGHNCIIDDHSCICGATGIAGSVNIGKYVVIGGGVGINGHISICDKVQVTGYTMIVQDITEPGLYSSGQPAMKNLVWRKNTVRLNQIGSLFDRVKALEKAARENTDT</sequence>
<dbReference type="EC" id="2.3.1.191" evidence="7"/>
<accession>A0A7S9HEE4</accession>
<gene>
    <name evidence="7 9" type="primary">lpxD</name>
    <name evidence="9" type="ORF">IT774_05285</name>
</gene>
<dbReference type="InterPro" id="IPR018357">
    <property type="entry name" value="Hexapep_transf_CS"/>
</dbReference>
<dbReference type="Gene3D" id="3.40.1390.10">
    <property type="entry name" value="MurE/MurF, N-terminal domain"/>
    <property type="match status" value="1"/>
</dbReference>
<feature type="active site" description="Proton acceptor" evidence="7">
    <location>
        <position position="245"/>
    </location>
</feature>
<evidence type="ECO:0000259" key="8">
    <source>
        <dbReference type="Pfam" id="PF04613"/>
    </source>
</evidence>
<dbReference type="NCBIfam" id="TIGR01853">
    <property type="entry name" value="lipid_A_lpxD"/>
    <property type="match status" value="1"/>
</dbReference>
<keyword evidence="5 7" id="KW-0443">Lipid metabolism</keyword>
<feature type="domain" description="UDP-3-O-[3-hydroxymyristoyl] glucosamine N-acyltransferase non-repeat region" evidence="8">
    <location>
        <begin position="30"/>
        <end position="95"/>
    </location>
</feature>
<dbReference type="InterPro" id="IPR020573">
    <property type="entry name" value="UDP_GlcNAc_AcTrfase_non-rep"/>
</dbReference>
<dbReference type="Gene3D" id="2.160.10.10">
    <property type="entry name" value="Hexapeptide repeat proteins"/>
    <property type="match status" value="1"/>
</dbReference>
<dbReference type="Pfam" id="PF14602">
    <property type="entry name" value="Hexapep_2"/>
    <property type="match status" value="2"/>
</dbReference>
<dbReference type="HAMAP" id="MF_00523">
    <property type="entry name" value="LpxD"/>
    <property type="match status" value="1"/>
</dbReference>
<comment type="subunit">
    <text evidence="7">Homotrimer.</text>
</comment>
<proteinExistence type="inferred from homology"/>
<dbReference type="Pfam" id="PF04613">
    <property type="entry name" value="LpxD"/>
    <property type="match status" value="1"/>
</dbReference>
<keyword evidence="10" id="KW-1185">Reference proteome</keyword>
<evidence type="ECO:0000313" key="9">
    <source>
        <dbReference type="EMBL" id="QPG06586.1"/>
    </source>
</evidence>
<comment type="similarity">
    <text evidence="7">Belongs to the transferase hexapeptide repeat family. LpxD subfamily.</text>
</comment>
<dbReference type="Pfam" id="PF00132">
    <property type="entry name" value="Hexapep"/>
    <property type="match status" value="1"/>
</dbReference>
<evidence type="ECO:0000256" key="7">
    <source>
        <dbReference type="HAMAP-Rule" id="MF_00523"/>
    </source>
</evidence>
<dbReference type="InterPro" id="IPR007691">
    <property type="entry name" value="LpxD"/>
</dbReference>
<dbReference type="CDD" id="cd03352">
    <property type="entry name" value="LbH_LpxD"/>
    <property type="match status" value="1"/>
</dbReference>
<keyword evidence="3 7" id="KW-0808">Transferase</keyword>
<dbReference type="KEGG" id="smaa:IT774_05285"/>
<evidence type="ECO:0000256" key="3">
    <source>
        <dbReference type="ARBA" id="ARBA00022679"/>
    </source>
</evidence>
<evidence type="ECO:0000256" key="4">
    <source>
        <dbReference type="ARBA" id="ARBA00022737"/>
    </source>
</evidence>